<protein>
    <submittedName>
        <fullName evidence="1">Cell division protein FtsL</fullName>
    </submittedName>
</protein>
<dbReference type="EMBL" id="JAMD01000001">
    <property type="protein sequence ID" value="KEJ98078.1"/>
    <property type="molecule type" value="Genomic_DNA"/>
</dbReference>
<keyword evidence="3" id="KW-1185">Reference proteome</keyword>
<keyword evidence="1" id="KW-0132">Cell division</keyword>
<evidence type="ECO:0000313" key="2">
    <source>
        <dbReference type="EMBL" id="MBM2353999.1"/>
    </source>
</evidence>
<reference evidence="2" key="2">
    <citation type="submission" date="2021-01" db="EMBL/GenBank/DDBJ databases">
        <title>Diatom-associated Roseobacters Show Island Model of Population Structure.</title>
        <authorList>
            <person name="Qu L."/>
            <person name="Feng X."/>
            <person name="Chen Y."/>
            <person name="Li L."/>
            <person name="Wang X."/>
            <person name="Hu Z."/>
            <person name="Wang H."/>
            <person name="Luo H."/>
        </authorList>
    </citation>
    <scope>NUCLEOTIDE SEQUENCE</scope>
    <source>
        <strain evidence="2">SM26-45</strain>
    </source>
</reference>
<dbReference type="GO" id="GO:0051301">
    <property type="term" value="P:cell division"/>
    <property type="evidence" value="ECO:0007669"/>
    <property type="project" value="UniProtKB-KW"/>
</dbReference>
<reference evidence="1 3" key="1">
    <citation type="submission" date="2014-01" db="EMBL/GenBank/DDBJ databases">
        <title>Sulfitobacter sp. H3 (MCCC 1A00686) Genome Sequencing.</title>
        <authorList>
            <person name="Lai Q."/>
            <person name="Hong Z."/>
        </authorList>
    </citation>
    <scope>NUCLEOTIDE SEQUENCE [LARGE SCALE GENOMIC DNA]</scope>
    <source>
        <strain evidence="1 3">H3</strain>
    </source>
</reference>
<accession>A0A073J645</accession>
<dbReference type="AlphaFoldDB" id="A0A073J645"/>
<keyword evidence="1" id="KW-0131">Cell cycle</keyword>
<proteinExistence type="predicted"/>
<name>A0A073J645_9RHOB</name>
<dbReference type="Proteomes" id="UP000809337">
    <property type="component" value="Unassembled WGS sequence"/>
</dbReference>
<dbReference type="RefSeq" id="WP_028956029.1">
    <property type="nucleotide sequence ID" value="NZ_CP054599.1"/>
</dbReference>
<dbReference type="Proteomes" id="UP000027746">
    <property type="component" value="Unassembled WGS sequence"/>
</dbReference>
<organism evidence="1 3">
    <name type="scientific">Pseudosulfitobacter pseudonitzschiae</name>
    <dbReference type="NCBI Taxonomy" id="1402135"/>
    <lineage>
        <taxon>Bacteria</taxon>
        <taxon>Pseudomonadati</taxon>
        <taxon>Pseudomonadota</taxon>
        <taxon>Alphaproteobacteria</taxon>
        <taxon>Rhodobacterales</taxon>
        <taxon>Roseobacteraceae</taxon>
        <taxon>Pseudosulfitobacter</taxon>
    </lineage>
</organism>
<dbReference type="EMBL" id="JAFBWN010000002">
    <property type="protein sequence ID" value="MBM2353999.1"/>
    <property type="molecule type" value="Genomic_DNA"/>
</dbReference>
<dbReference type="GeneID" id="68870628"/>
<sequence>MRSVLYILTVMTVIGLAFWAYRENYATQKALSQTDRLRHQIQQSHARLAVLRAEWAYLNRPDRLRDLADVNFDSLGLLPLAPEQFGMIDQVAYPPAPEFLPITNPVDVSNMEASE</sequence>
<gene>
    <name evidence="2" type="ORF">JQX14_05600</name>
    <name evidence="1" type="ORF">SUH3_03535</name>
</gene>
<comment type="caution">
    <text evidence="1">The sequence shown here is derived from an EMBL/GenBank/DDBJ whole genome shotgun (WGS) entry which is preliminary data.</text>
</comment>
<dbReference type="OrthoDB" id="7165680at2"/>
<evidence type="ECO:0000313" key="1">
    <source>
        <dbReference type="EMBL" id="KEJ98078.1"/>
    </source>
</evidence>
<evidence type="ECO:0000313" key="3">
    <source>
        <dbReference type="Proteomes" id="UP000027746"/>
    </source>
</evidence>